<reference evidence="1" key="2">
    <citation type="submission" date="2016-10" db="EMBL/GenBank/DDBJ databases">
        <authorList>
            <person name="de Groot N.N."/>
        </authorList>
    </citation>
    <scope>NUCLEOTIDE SEQUENCE [LARGE SCALE GENOMIC DNA]</scope>
    <source>
        <strain evidence="1">ATCC 20501</strain>
    </source>
</reference>
<proteinExistence type="predicted"/>
<gene>
    <name evidence="1" type="ORF">SAMN02982929_00146</name>
    <name evidence="2" type="ORF">SAMN05216506_101886</name>
</gene>
<keyword evidence="3" id="KW-1185">Reference proteome</keyword>
<accession>A0A1H5T769</accession>
<sequence length="91" mass="9810">MTADDVLRSLRAELRSTIPALIVRPDSIEVQALLVDLTRATDRAAALLTDSAPEALAALRRALDHAAAERPEECASELVAAHYHVSELLPD</sequence>
<dbReference type="Proteomes" id="UP000199690">
    <property type="component" value="Unassembled WGS sequence"/>
</dbReference>
<evidence type="ECO:0000313" key="1">
    <source>
        <dbReference type="EMBL" id="SEF58594.1"/>
    </source>
</evidence>
<evidence type="ECO:0000313" key="2">
    <source>
        <dbReference type="EMBL" id="SFC49373.1"/>
    </source>
</evidence>
<organism evidence="1 4">
    <name type="scientific">Saccharopolyspora kobensis</name>
    <dbReference type="NCBI Taxonomy" id="146035"/>
    <lineage>
        <taxon>Bacteria</taxon>
        <taxon>Bacillati</taxon>
        <taxon>Actinomycetota</taxon>
        <taxon>Actinomycetes</taxon>
        <taxon>Pseudonocardiales</taxon>
        <taxon>Pseudonocardiaceae</taxon>
        <taxon>Saccharopolyspora</taxon>
    </lineage>
</organism>
<name>A0A1H5T769_9PSEU</name>
<accession>A0A1I1JU74</accession>
<dbReference type="AlphaFoldDB" id="A0A1H5T769"/>
<protein>
    <submittedName>
        <fullName evidence="1">Uncharacterized protein</fullName>
    </submittedName>
</protein>
<dbReference type="EMBL" id="FOME01000001">
    <property type="protein sequence ID" value="SFC49373.1"/>
    <property type="molecule type" value="Genomic_DNA"/>
</dbReference>
<dbReference type="EMBL" id="FNVB01000002">
    <property type="protein sequence ID" value="SEF58594.1"/>
    <property type="molecule type" value="Genomic_DNA"/>
</dbReference>
<dbReference type="RefSeq" id="WP_093346268.1">
    <property type="nucleotide sequence ID" value="NZ_FNVB01000002.1"/>
</dbReference>
<evidence type="ECO:0000313" key="3">
    <source>
        <dbReference type="Proteomes" id="UP000199690"/>
    </source>
</evidence>
<reference evidence="3 4" key="1">
    <citation type="submission" date="2016-10" db="EMBL/GenBank/DDBJ databases">
        <authorList>
            <person name="Varghese N."/>
            <person name="Submissions S."/>
        </authorList>
    </citation>
    <scope>NUCLEOTIDE SEQUENCE [LARGE SCALE GENOMIC DNA]</scope>
    <source>
        <strain evidence="4">ATCC 20501</strain>
        <strain evidence="2 3">CGMCC 4.3529</strain>
    </source>
</reference>
<dbReference type="Proteomes" id="UP000236729">
    <property type="component" value="Unassembled WGS sequence"/>
</dbReference>
<evidence type="ECO:0000313" key="4">
    <source>
        <dbReference type="Proteomes" id="UP000236729"/>
    </source>
</evidence>